<name>A0A9P9JDR9_9HYPO</name>
<protein>
    <submittedName>
        <fullName evidence="2">Uncharacterized protein</fullName>
    </submittedName>
</protein>
<proteinExistence type="predicted"/>
<organism evidence="2 3">
    <name type="scientific">Dactylonectria macrodidyma</name>
    <dbReference type="NCBI Taxonomy" id="307937"/>
    <lineage>
        <taxon>Eukaryota</taxon>
        <taxon>Fungi</taxon>
        <taxon>Dikarya</taxon>
        <taxon>Ascomycota</taxon>
        <taxon>Pezizomycotina</taxon>
        <taxon>Sordariomycetes</taxon>
        <taxon>Hypocreomycetidae</taxon>
        <taxon>Hypocreales</taxon>
        <taxon>Nectriaceae</taxon>
        <taxon>Dactylonectria</taxon>
    </lineage>
</organism>
<evidence type="ECO:0000256" key="1">
    <source>
        <dbReference type="SAM" id="MobiDB-lite"/>
    </source>
</evidence>
<feature type="region of interest" description="Disordered" evidence="1">
    <location>
        <begin position="190"/>
        <end position="274"/>
    </location>
</feature>
<reference evidence="2" key="1">
    <citation type="journal article" date="2021" name="Nat. Commun.">
        <title>Genetic determinants of endophytism in the Arabidopsis root mycobiome.</title>
        <authorList>
            <person name="Mesny F."/>
            <person name="Miyauchi S."/>
            <person name="Thiergart T."/>
            <person name="Pickel B."/>
            <person name="Atanasova L."/>
            <person name="Karlsson M."/>
            <person name="Huettel B."/>
            <person name="Barry K.W."/>
            <person name="Haridas S."/>
            <person name="Chen C."/>
            <person name="Bauer D."/>
            <person name="Andreopoulos W."/>
            <person name="Pangilinan J."/>
            <person name="LaButti K."/>
            <person name="Riley R."/>
            <person name="Lipzen A."/>
            <person name="Clum A."/>
            <person name="Drula E."/>
            <person name="Henrissat B."/>
            <person name="Kohler A."/>
            <person name="Grigoriev I.V."/>
            <person name="Martin F.M."/>
            <person name="Hacquard S."/>
        </authorList>
    </citation>
    <scope>NUCLEOTIDE SEQUENCE</scope>
    <source>
        <strain evidence="2">MPI-CAGE-AT-0147</strain>
    </source>
</reference>
<keyword evidence="3" id="KW-1185">Reference proteome</keyword>
<sequence length="274" mass="30803">MTNSTASCDDLSKVLNELVRHGSKIKPAEQGWERYTGDLEIIIQLQMAFNDVCKNRPEQNQPVIKVDDTEQGLMELCDSSLASLTKEAQGLVQILSKDDNEQKGIRKWLKPGNRQRSAPSPIDTERFQRVSQAAELAKSSLHLAFIVAVLSRTDSGQTETQRVIRGLEEEMLRPVVSSLKECISRQSKKVDEVLGNNPRRKRRRRRSTTHRAAHRTSGHSGKERRSDNQDKPAKSVPRKKSAEIVDPNSASHEDSSHQHKEARVASVVEVQSLD</sequence>
<dbReference type="AlphaFoldDB" id="A0A9P9JDR9"/>
<dbReference type="EMBL" id="JAGMUV010000005">
    <property type="protein sequence ID" value="KAH7156379.1"/>
    <property type="molecule type" value="Genomic_DNA"/>
</dbReference>
<dbReference type="OrthoDB" id="5088248at2759"/>
<feature type="compositionally biased region" description="Basic residues" evidence="1">
    <location>
        <begin position="198"/>
        <end position="217"/>
    </location>
</feature>
<dbReference type="Proteomes" id="UP000738349">
    <property type="component" value="Unassembled WGS sequence"/>
</dbReference>
<evidence type="ECO:0000313" key="2">
    <source>
        <dbReference type="EMBL" id="KAH7156379.1"/>
    </source>
</evidence>
<accession>A0A9P9JDR9</accession>
<comment type="caution">
    <text evidence="2">The sequence shown here is derived from an EMBL/GenBank/DDBJ whole genome shotgun (WGS) entry which is preliminary data.</text>
</comment>
<feature type="compositionally biased region" description="Basic and acidic residues" evidence="1">
    <location>
        <begin position="220"/>
        <end position="233"/>
    </location>
</feature>
<feature type="compositionally biased region" description="Basic and acidic residues" evidence="1">
    <location>
        <begin position="251"/>
        <end position="263"/>
    </location>
</feature>
<gene>
    <name evidence="2" type="ORF">EDB81DRAFT_786852</name>
</gene>
<evidence type="ECO:0000313" key="3">
    <source>
        <dbReference type="Proteomes" id="UP000738349"/>
    </source>
</evidence>